<protein>
    <recommendedName>
        <fullName evidence="5">Probable membrane transporter protein</fullName>
    </recommendedName>
</protein>
<keyword evidence="7" id="KW-1185">Reference proteome</keyword>
<evidence type="ECO:0000313" key="6">
    <source>
        <dbReference type="EMBL" id="QFR49356.1"/>
    </source>
</evidence>
<dbReference type="Pfam" id="PF01925">
    <property type="entry name" value="TauE"/>
    <property type="match status" value="1"/>
</dbReference>
<feature type="transmembrane region" description="Helical" evidence="5">
    <location>
        <begin position="166"/>
        <end position="187"/>
    </location>
</feature>
<keyword evidence="4 5" id="KW-0472">Membrane</keyword>
<evidence type="ECO:0000256" key="2">
    <source>
        <dbReference type="ARBA" id="ARBA00022692"/>
    </source>
</evidence>
<evidence type="ECO:0000256" key="1">
    <source>
        <dbReference type="ARBA" id="ARBA00004141"/>
    </source>
</evidence>
<dbReference type="InterPro" id="IPR051598">
    <property type="entry name" value="TSUP/Inactive_protease-like"/>
</dbReference>
<proteinExistence type="inferred from homology"/>
<feature type="transmembrane region" description="Helical" evidence="5">
    <location>
        <begin position="193"/>
        <end position="213"/>
    </location>
</feature>
<dbReference type="AlphaFoldDB" id="A0A5P8P0W0"/>
<dbReference type="GO" id="GO:0005886">
    <property type="term" value="C:plasma membrane"/>
    <property type="evidence" value="ECO:0007669"/>
    <property type="project" value="UniProtKB-SubCell"/>
</dbReference>
<organism evidence="6 7">
    <name type="scientific">Sulfurimonas lithotrophica</name>
    <dbReference type="NCBI Taxonomy" id="2590022"/>
    <lineage>
        <taxon>Bacteria</taxon>
        <taxon>Pseudomonadati</taxon>
        <taxon>Campylobacterota</taxon>
        <taxon>Epsilonproteobacteria</taxon>
        <taxon>Campylobacterales</taxon>
        <taxon>Sulfurimonadaceae</taxon>
        <taxon>Sulfurimonas</taxon>
    </lineage>
</organism>
<evidence type="ECO:0000256" key="5">
    <source>
        <dbReference type="RuleBase" id="RU363041"/>
    </source>
</evidence>
<sequence>MLALIFLGIVVGLLSGFFGIGGGTILVPLLLALGYNTKVAIGIAVVQMVFSSIYGSYLNKKNGSLDFSIVLYIAIGGFAGAMLSGGLASYFSDTTLELIFLLFATFALVRLFFKVEEHKEHRKLNKILLFFIGLSVGSISMTIGVGGSLLIVPILVGFLHVDLKRAISAGLFFVIFSSVAGFISHYMSGHIDLHTGLIVGISSLFGVYIGIYLKQKVKHALQRKLIIIFYVSVVSYLIYRIFG</sequence>
<dbReference type="PANTHER" id="PTHR43701:SF2">
    <property type="entry name" value="MEMBRANE TRANSPORTER PROTEIN YJNA-RELATED"/>
    <property type="match status" value="1"/>
</dbReference>
<feature type="transmembrane region" description="Helical" evidence="5">
    <location>
        <begin position="6"/>
        <end position="32"/>
    </location>
</feature>
<dbReference type="KEGG" id="sulg:FJR48_06290"/>
<keyword evidence="5" id="KW-1003">Cell membrane</keyword>
<comment type="subcellular location">
    <subcellularLocation>
        <location evidence="5">Cell membrane</location>
        <topology evidence="5">Multi-pass membrane protein</topology>
    </subcellularLocation>
    <subcellularLocation>
        <location evidence="1">Membrane</location>
        <topology evidence="1">Multi-pass membrane protein</topology>
    </subcellularLocation>
</comment>
<evidence type="ECO:0000313" key="7">
    <source>
        <dbReference type="Proteomes" id="UP000326944"/>
    </source>
</evidence>
<dbReference type="Proteomes" id="UP000326944">
    <property type="component" value="Chromosome"/>
</dbReference>
<dbReference type="RefSeq" id="WP_152307299.1">
    <property type="nucleotide sequence ID" value="NZ_CP043617.1"/>
</dbReference>
<accession>A0A5P8P0W0</accession>
<reference evidence="6 7" key="1">
    <citation type="submission" date="2019-09" db="EMBL/GenBank/DDBJ databases">
        <title>Sulfurimonas gotlandica sp. nov., a chemoautotrophic and psychrotolerant epsilonproteobacterium isolated from a pelagic redoxcline, and an emended description of the genus Sulfurimonas.</title>
        <authorList>
            <person name="Wang S."/>
            <person name="Jiang L."/>
            <person name="Shao S."/>
        </authorList>
    </citation>
    <scope>NUCLEOTIDE SEQUENCE [LARGE SCALE GENOMIC DNA]</scope>
    <source>
        <strain evidence="6 7">GYSZ_1</strain>
    </source>
</reference>
<dbReference type="PANTHER" id="PTHR43701">
    <property type="entry name" value="MEMBRANE TRANSPORTER PROTEIN MJ0441-RELATED"/>
    <property type="match status" value="1"/>
</dbReference>
<feature type="transmembrane region" description="Helical" evidence="5">
    <location>
        <begin position="127"/>
        <end position="159"/>
    </location>
</feature>
<evidence type="ECO:0000256" key="4">
    <source>
        <dbReference type="ARBA" id="ARBA00023136"/>
    </source>
</evidence>
<comment type="similarity">
    <text evidence="5">Belongs to the 4-toluene sulfonate uptake permease (TSUP) (TC 2.A.102) family.</text>
</comment>
<keyword evidence="3 5" id="KW-1133">Transmembrane helix</keyword>
<dbReference type="InterPro" id="IPR002781">
    <property type="entry name" value="TM_pro_TauE-like"/>
</dbReference>
<dbReference type="OrthoDB" id="5329774at2"/>
<dbReference type="EMBL" id="CP043617">
    <property type="protein sequence ID" value="QFR49356.1"/>
    <property type="molecule type" value="Genomic_DNA"/>
</dbReference>
<feature type="transmembrane region" description="Helical" evidence="5">
    <location>
        <begin position="39"/>
        <end position="57"/>
    </location>
</feature>
<feature type="transmembrane region" description="Helical" evidence="5">
    <location>
        <begin position="69"/>
        <end position="91"/>
    </location>
</feature>
<keyword evidence="2 5" id="KW-0812">Transmembrane</keyword>
<feature type="transmembrane region" description="Helical" evidence="5">
    <location>
        <begin position="98"/>
        <end position="115"/>
    </location>
</feature>
<gene>
    <name evidence="6" type="ORF">FJR48_06290</name>
</gene>
<name>A0A5P8P0W0_9BACT</name>
<feature type="transmembrane region" description="Helical" evidence="5">
    <location>
        <begin position="225"/>
        <end position="242"/>
    </location>
</feature>
<evidence type="ECO:0000256" key="3">
    <source>
        <dbReference type="ARBA" id="ARBA00022989"/>
    </source>
</evidence>